<feature type="region of interest" description="Disordered" evidence="1">
    <location>
        <begin position="22"/>
        <end position="51"/>
    </location>
</feature>
<accession>A0ABR6GP52</accession>
<dbReference type="EMBL" id="JACHXO010000001">
    <property type="protein sequence ID" value="MBB3192973.1"/>
    <property type="molecule type" value="Genomic_DNA"/>
</dbReference>
<feature type="signal peptide" evidence="2">
    <location>
        <begin position="1"/>
        <end position="20"/>
    </location>
</feature>
<dbReference type="RefSeq" id="WP_088449373.1">
    <property type="nucleotide sequence ID" value="NZ_JACHXO010000001.1"/>
</dbReference>
<name>A0ABR6GP52_9BURK</name>
<dbReference type="Gene3D" id="3.55.50.70">
    <property type="match status" value="1"/>
</dbReference>
<dbReference type="Pfam" id="PF10671">
    <property type="entry name" value="TcpQ"/>
    <property type="match status" value="1"/>
</dbReference>
<keyword evidence="5" id="KW-1185">Reference proteome</keyword>
<comment type="caution">
    <text evidence="4">The sequence shown here is derived from an EMBL/GenBank/DDBJ whole genome shotgun (WGS) entry which is preliminary data.</text>
</comment>
<proteinExistence type="predicted"/>
<evidence type="ECO:0000256" key="1">
    <source>
        <dbReference type="SAM" id="MobiDB-lite"/>
    </source>
</evidence>
<feature type="domain" description="Toxin co-regulated pilus biosynthesis protein Q C-terminal" evidence="3">
    <location>
        <begin position="212"/>
        <end position="289"/>
    </location>
</feature>
<feature type="chain" id="PRO_5046500474" description="Toxin co-regulated pilus biosynthesis protein Q C-terminal domain-containing protein" evidence="2">
    <location>
        <begin position="21"/>
        <end position="298"/>
    </location>
</feature>
<reference evidence="4 5" key="1">
    <citation type="submission" date="2020-08" db="EMBL/GenBank/DDBJ databases">
        <title>Genomic Encyclopedia of Type Strains, Phase III (KMG-III): the genomes of soil and plant-associated and newly described type strains.</title>
        <authorList>
            <person name="Whitman W."/>
        </authorList>
    </citation>
    <scope>NUCLEOTIDE SEQUENCE [LARGE SCALE GENOMIC DNA]</scope>
    <source>
        <strain evidence="4 5">CECT 7247</strain>
    </source>
</reference>
<sequence length="298" mass="30595">MKTLRLLPVLVLGLTAGAQAAPASAQVGSSSSSPSSSSASPPASSATPPVPVVKVTPATPATASSAAVPPAATLTPVAASARTSSAQPARRAAPAVATVAAAAAIASTAPADGGRAALASTGSAAGWSTKLSAGTGNRGDGAGHAHVISVMPGGRGMHDPNGHAASSTAADPPGYGEVEWIRTPRAQAQLSRPDASSEDHALDVLRSEAPSEWTVELSDQTFRQTLLRWTRVANWQLVWEVERDFAIDAQVTLNGNFLDALNQAMTSLRDTDYPVQARINPDTRVVRVVRYMLDGERR</sequence>
<evidence type="ECO:0000259" key="3">
    <source>
        <dbReference type="Pfam" id="PF10671"/>
    </source>
</evidence>
<dbReference type="Proteomes" id="UP000574369">
    <property type="component" value="Unassembled WGS sequence"/>
</dbReference>
<gene>
    <name evidence="4" type="ORF">FHS28_000338</name>
</gene>
<evidence type="ECO:0000313" key="4">
    <source>
        <dbReference type="EMBL" id="MBB3192973.1"/>
    </source>
</evidence>
<protein>
    <recommendedName>
        <fullName evidence="3">Toxin co-regulated pilus biosynthesis protein Q C-terminal domain-containing protein</fullName>
    </recommendedName>
</protein>
<evidence type="ECO:0000256" key="2">
    <source>
        <dbReference type="SAM" id="SignalP"/>
    </source>
</evidence>
<dbReference type="InterPro" id="IPR018927">
    <property type="entry name" value="Pilus_synth_Q_C"/>
</dbReference>
<keyword evidence="2" id="KW-0732">Signal</keyword>
<evidence type="ECO:0000313" key="5">
    <source>
        <dbReference type="Proteomes" id="UP000574369"/>
    </source>
</evidence>
<organism evidence="4 5">
    <name type="scientific">Roseateles terrae</name>
    <dbReference type="NCBI Taxonomy" id="431060"/>
    <lineage>
        <taxon>Bacteria</taxon>
        <taxon>Pseudomonadati</taxon>
        <taxon>Pseudomonadota</taxon>
        <taxon>Betaproteobacteria</taxon>
        <taxon>Burkholderiales</taxon>
        <taxon>Sphaerotilaceae</taxon>
        <taxon>Roseateles</taxon>
    </lineage>
</organism>